<comment type="caution">
    <text evidence="2">The sequence shown here is derived from an EMBL/GenBank/DDBJ whole genome shotgun (WGS) entry which is preliminary data.</text>
</comment>
<dbReference type="AlphaFoldDB" id="A0A9P6DU14"/>
<evidence type="ECO:0000313" key="3">
    <source>
        <dbReference type="Proteomes" id="UP000886523"/>
    </source>
</evidence>
<proteinExistence type="predicted"/>
<reference evidence="2" key="1">
    <citation type="journal article" date="2020" name="Nat. Commun.">
        <title>Large-scale genome sequencing of mycorrhizal fungi provides insights into the early evolution of symbiotic traits.</title>
        <authorList>
            <person name="Miyauchi S."/>
            <person name="Kiss E."/>
            <person name="Kuo A."/>
            <person name="Drula E."/>
            <person name="Kohler A."/>
            <person name="Sanchez-Garcia M."/>
            <person name="Morin E."/>
            <person name="Andreopoulos B."/>
            <person name="Barry K.W."/>
            <person name="Bonito G."/>
            <person name="Buee M."/>
            <person name="Carver A."/>
            <person name="Chen C."/>
            <person name="Cichocki N."/>
            <person name="Clum A."/>
            <person name="Culley D."/>
            <person name="Crous P.W."/>
            <person name="Fauchery L."/>
            <person name="Girlanda M."/>
            <person name="Hayes R.D."/>
            <person name="Keri Z."/>
            <person name="LaButti K."/>
            <person name="Lipzen A."/>
            <person name="Lombard V."/>
            <person name="Magnuson J."/>
            <person name="Maillard F."/>
            <person name="Murat C."/>
            <person name="Nolan M."/>
            <person name="Ohm R.A."/>
            <person name="Pangilinan J."/>
            <person name="Pereira M.F."/>
            <person name="Perotto S."/>
            <person name="Peter M."/>
            <person name="Pfister S."/>
            <person name="Riley R."/>
            <person name="Sitrit Y."/>
            <person name="Stielow J.B."/>
            <person name="Szollosi G."/>
            <person name="Zifcakova L."/>
            <person name="Stursova M."/>
            <person name="Spatafora J.W."/>
            <person name="Tedersoo L."/>
            <person name="Vaario L.M."/>
            <person name="Yamada A."/>
            <person name="Yan M."/>
            <person name="Wang P."/>
            <person name="Xu J."/>
            <person name="Bruns T."/>
            <person name="Baldrian P."/>
            <person name="Vilgalys R."/>
            <person name="Dunand C."/>
            <person name="Henrissat B."/>
            <person name="Grigoriev I.V."/>
            <person name="Hibbett D."/>
            <person name="Nagy L.G."/>
            <person name="Martin F.M."/>
        </authorList>
    </citation>
    <scope>NUCLEOTIDE SEQUENCE</scope>
    <source>
        <strain evidence="2">UP504</strain>
    </source>
</reference>
<feature type="region of interest" description="Disordered" evidence="1">
    <location>
        <begin position="21"/>
        <end position="52"/>
    </location>
</feature>
<organism evidence="2 3">
    <name type="scientific">Hydnum rufescens UP504</name>
    <dbReference type="NCBI Taxonomy" id="1448309"/>
    <lineage>
        <taxon>Eukaryota</taxon>
        <taxon>Fungi</taxon>
        <taxon>Dikarya</taxon>
        <taxon>Basidiomycota</taxon>
        <taxon>Agaricomycotina</taxon>
        <taxon>Agaricomycetes</taxon>
        <taxon>Cantharellales</taxon>
        <taxon>Hydnaceae</taxon>
        <taxon>Hydnum</taxon>
    </lineage>
</organism>
<dbReference type="Proteomes" id="UP000886523">
    <property type="component" value="Unassembled WGS sequence"/>
</dbReference>
<keyword evidence="3" id="KW-1185">Reference proteome</keyword>
<gene>
    <name evidence="2" type="ORF">BS47DRAFT_1395308</name>
</gene>
<protein>
    <submittedName>
        <fullName evidence="2">Uncharacterized protein</fullName>
    </submittedName>
</protein>
<accession>A0A9P6DU14</accession>
<sequence length="325" mass="36602">MLHEGPSADYAYLNKLRQNKFDGSGRMGGSKRNGKLVSRQRNAKHPKRGDSRCCDNRTMLPLSFVVALRDIPFRVLILPRSADFARRGIQRAEQVIVLNTQKLRGRTGFIDPAIYVNYIYRGVYDGHPTRNEFTSGEITSVQALWRDSQELHRRSKGNWSGDVVSVYLPSPTNKSRQCCAALESSTSPKSALMIRATLLMKSNPSMDRIHLVHLFMTDNFNTRLMMIAVVTWRHPRPEIFICTRHSSNLRGVCIVSSGFSDGYCTPNSVLVPDNRDACLIFLGALEEGCGAFVAVAFVNLGSIRWMVELVRRDWPSRPAISPQAR</sequence>
<dbReference type="EMBL" id="MU129004">
    <property type="protein sequence ID" value="KAF9511164.1"/>
    <property type="molecule type" value="Genomic_DNA"/>
</dbReference>
<evidence type="ECO:0000313" key="2">
    <source>
        <dbReference type="EMBL" id="KAF9511164.1"/>
    </source>
</evidence>
<evidence type="ECO:0000256" key="1">
    <source>
        <dbReference type="SAM" id="MobiDB-lite"/>
    </source>
</evidence>
<name>A0A9P6DU14_9AGAM</name>